<keyword evidence="1" id="KW-0808">Transferase</keyword>
<dbReference type="Gene3D" id="1.25.40.340">
    <property type="match status" value="2"/>
</dbReference>
<evidence type="ECO:0000256" key="3">
    <source>
        <dbReference type="ARBA" id="ARBA00022777"/>
    </source>
</evidence>
<feature type="region of interest" description="Disordered" evidence="5">
    <location>
        <begin position="479"/>
        <end position="505"/>
    </location>
</feature>
<dbReference type="PROSITE" id="PS51480">
    <property type="entry name" value="DHAL"/>
    <property type="match status" value="1"/>
</dbReference>
<keyword evidence="2" id="KW-0547">Nucleotide-binding</keyword>
<feature type="domain" description="DhaK" evidence="7">
    <location>
        <begin position="18"/>
        <end position="354"/>
    </location>
</feature>
<gene>
    <name evidence="8" type="ORF">FNF29_01654</name>
</gene>
<dbReference type="SUPFAM" id="SSF101473">
    <property type="entry name" value="DhaL-like"/>
    <property type="match status" value="2"/>
</dbReference>
<keyword evidence="4" id="KW-0067">ATP-binding</keyword>
<evidence type="ECO:0000313" key="9">
    <source>
        <dbReference type="Proteomes" id="UP000323011"/>
    </source>
</evidence>
<feature type="domain" description="DhaL" evidence="6">
    <location>
        <begin position="399"/>
        <end position="688"/>
    </location>
</feature>
<protein>
    <recommendedName>
        <fullName evidence="10">DhaK domain-containing protein</fullName>
    </recommendedName>
</protein>
<reference evidence="8 9" key="1">
    <citation type="submission" date="2019-07" db="EMBL/GenBank/DDBJ databases">
        <title>Genomes of Cafeteria roenbergensis.</title>
        <authorList>
            <person name="Fischer M.G."/>
            <person name="Hackl T."/>
            <person name="Roman M."/>
        </authorList>
    </citation>
    <scope>NUCLEOTIDE SEQUENCE [LARGE SCALE GENOMIC DNA]</scope>
    <source>
        <strain evidence="8 9">BVI</strain>
    </source>
</reference>
<dbReference type="GO" id="GO:0005829">
    <property type="term" value="C:cytosol"/>
    <property type="evidence" value="ECO:0007669"/>
    <property type="project" value="TreeGrafter"/>
</dbReference>
<keyword evidence="9" id="KW-1185">Reference proteome</keyword>
<dbReference type="GO" id="GO:0005524">
    <property type="term" value="F:ATP binding"/>
    <property type="evidence" value="ECO:0007669"/>
    <property type="project" value="UniProtKB-KW"/>
</dbReference>
<dbReference type="InterPro" id="IPR004007">
    <property type="entry name" value="DhaL_dom"/>
</dbReference>
<dbReference type="AlphaFoldDB" id="A0A5A8CSS3"/>
<evidence type="ECO:0000256" key="4">
    <source>
        <dbReference type="ARBA" id="ARBA00022840"/>
    </source>
</evidence>
<accession>A0A5A8CSS3</accession>
<dbReference type="GO" id="GO:0004371">
    <property type="term" value="F:glycerone kinase activity"/>
    <property type="evidence" value="ECO:0007669"/>
    <property type="project" value="InterPro"/>
</dbReference>
<proteinExistence type="predicted"/>
<dbReference type="Gene3D" id="3.30.1180.20">
    <property type="entry name" value="Dihydroxyacetone kinase, domain 2"/>
    <property type="match status" value="1"/>
</dbReference>
<evidence type="ECO:0008006" key="10">
    <source>
        <dbReference type="Google" id="ProtNLM"/>
    </source>
</evidence>
<dbReference type="FunFam" id="3.40.50.10440:FF:000001">
    <property type="entry name" value="Dihydroxyacetone kinase, DhaK subunit"/>
    <property type="match status" value="1"/>
</dbReference>
<keyword evidence="3" id="KW-0418">Kinase</keyword>
<dbReference type="Pfam" id="PF02734">
    <property type="entry name" value="Dak2"/>
    <property type="match status" value="1"/>
</dbReference>
<dbReference type="Gene3D" id="3.40.50.10440">
    <property type="entry name" value="Dihydroxyacetone kinase, domain 1"/>
    <property type="match status" value="1"/>
</dbReference>
<dbReference type="OMA" id="CGLCLKT"/>
<dbReference type="PROSITE" id="PS51481">
    <property type="entry name" value="DHAK"/>
    <property type="match status" value="1"/>
</dbReference>
<sequence length="698" mass="67274">MAASEADGPRNAPCFTDGATTHVDDAIDGMLFCNPQLVELEGRREHGMRVIVRGDWSRDTTDHVAIVSGGGSGHEPAHAGYVGAGMLTAAVCGDVFASPSVAAVLAAIAATARPGGPGALLIVKNYTGDKLNFGLAAEKARAAGIAVRVVHVADDAAVDGGRITGRRGLAGTLLVHKCAGAAAARGACLSDVAAAAEAAAAAVATVGVSLTTCSVPGAPRSRRLDNPHTVELGLGIHGEPGREAITLPSATDLVDRVMTVLSAAPALSKPVEEGGSVPPLALLVNDLGACSGLEQAIIAGAAARWLSSRGRRVALAACIRGMTAIDMRGFSVTIMSLSPAVQELVEAGTEAPAWAPLRRPVAAPRTVPLPRLAAETSGADPWFPGQGGSGPALDGAAARLAARCLWAAAAAVGSSEASLNALDAVSGDGDCGATASKGACAVAAVADASLSRAGVPSDEVSLMRREAMAVGRATASTLLPKFTGDEAKPPSAPTPRGADGSATGSAIGSAAGSAAGPAADLTQLAALLHACEAAVSRSMGGSSGVIQALLFAAAAAAAAAGADGGDGSGAGATAAGARGSDGAVSLAARAAKAGVAAVMAAGGASPGDGTMVDALFPAAEALERVGLAGGSAVEAARAAADAAAAGAEATQGKAAAAGRASYVGTAEAAAAADPGAVAAALWVHAVASVLSDAAMTQG</sequence>
<dbReference type="InterPro" id="IPR050861">
    <property type="entry name" value="Dihydroxyacetone_Kinase"/>
</dbReference>
<organism evidence="8 9">
    <name type="scientific">Cafeteria roenbergensis</name>
    <name type="common">Marine flagellate</name>
    <dbReference type="NCBI Taxonomy" id="33653"/>
    <lineage>
        <taxon>Eukaryota</taxon>
        <taxon>Sar</taxon>
        <taxon>Stramenopiles</taxon>
        <taxon>Bigyra</taxon>
        <taxon>Opalozoa</taxon>
        <taxon>Bicosoecida</taxon>
        <taxon>Cafeteriaceae</taxon>
        <taxon>Cafeteria</taxon>
    </lineage>
</organism>
<evidence type="ECO:0000313" key="8">
    <source>
        <dbReference type="EMBL" id="KAA0155739.1"/>
    </source>
</evidence>
<dbReference type="PANTHER" id="PTHR28629">
    <property type="entry name" value="TRIOKINASE/FMN CYCLASE"/>
    <property type="match status" value="1"/>
</dbReference>
<dbReference type="PANTHER" id="PTHR28629:SF4">
    <property type="entry name" value="TRIOKINASE_FMN CYCLASE"/>
    <property type="match status" value="1"/>
</dbReference>
<comment type="caution">
    <text evidence="8">The sequence shown here is derived from an EMBL/GenBank/DDBJ whole genome shotgun (WGS) entry which is preliminary data.</text>
</comment>
<evidence type="ECO:0000259" key="7">
    <source>
        <dbReference type="PROSITE" id="PS51481"/>
    </source>
</evidence>
<dbReference type="SUPFAM" id="SSF82549">
    <property type="entry name" value="DAK1/DegV-like"/>
    <property type="match status" value="1"/>
</dbReference>
<dbReference type="Proteomes" id="UP000323011">
    <property type="component" value="Unassembled WGS sequence"/>
</dbReference>
<dbReference type="Pfam" id="PF02733">
    <property type="entry name" value="Dak1"/>
    <property type="match status" value="1"/>
</dbReference>
<evidence type="ECO:0000256" key="5">
    <source>
        <dbReference type="SAM" id="MobiDB-lite"/>
    </source>
</evidence>
<dbReference type="GO" id="GO:0019563">
    <property type="term" value="P:glycerol catabolic process"/>
    <property type="evidence" value="ECO:0007669"/>
    <property type="project" value="TreeGrafter"/>
</dbReference>
<evidence type="ECO:0000259" key="6">
    <source>
        <dbReference type="PROSITE" id="PS51480"/>
    </source>
</evidence>
<dbReference type="InterPro" id="IPR036117">
    <property type="entry name" value="DhaL_dom_sf"/>
</dbReference>
<evidence type="ECO:0000256" key="2">
    <source>
        <dbReference type="ARBA" id="ARBA00022741"/>
    </source>
</evidence>
<evidence type="ECO:0000256" key="1">
    <source>
        <dbReference type="ARBA" id="ARBA00022679"/>
    </source>
</evidence>
<dbReference type="InterPro" id="IPR004006">
    <property type="entry name" value="DhaK_dom"/>
</dbReference>
<dbReference type="SMART" id="SM01120">
    <property type="entry name" value="Dak2"/>
    <property type="match status" value="1"/>
</dbReference>
<dbReference type="EMBL" id="VLTN01000006">
    <property type="protein sequence ID" value="KAA0155739.1"/>
    <property type="molecule type" value="Genomic_DNA"/>
</dbReference>
<name>A0A5A8CSS3_CAFRO</name>